<dbReference type="InterPro" id="IPR032485">
    <property type="entry name" value="LRP1-like_beta_prop"/>
</dbReference>
<dbReference type="AlphaFoldDB" id="A0A1B9ADQ0"/>
<dbReference type="RefSeq" id="WP_065411860.1">
    <property type="nucleotide sequence ID" value="NZ_MAYT01000030.1"/>
</dbReference>
<dbReference type="Pfam" id="PF16472">
    <property type="entry name" value="DUF5050"/>
    <property type="match status" value="1"/>
</dbReference>
<keyword evidence="4" id="KW-1185">Reference proteome</keyword>
<gene>
    <name evidence="3" type="ORF">A8F95_14710</name>
</gene>
<evidence type="ECO:0000256" key="1">
    <source>
        <dbReference type="SAM" id="SignalP"/>
    </source>
</evidence>
<reference evidence="4" key="1">
    <citation type="submission" date="2016-05" db="EMBL/GenBank/DDBJ databases">
        <authorList>
            <person name="Liu B."/>
            <person name="Wang J."/>
            <person name="Zhu Y."/>
            <person name="Liu G."/>
            <person name="Chen Q."/>
            <person name="Chen Z."/>
            <person name="Lan J."/>
            <person name="Che J."/>
            <person name="Ge C."/>
            <person name="Shi H."/>
            <person name="Pan Z."/>
            <person name="Liu X."/>
        </authorList>
    </citation>
    <scope>NUCLEOTIDE SEQUENCE [LARGE SCALE GENOMIC DNA]</scope>
    <source>
        <strain evidence="4">FJAT-27215</strain>
    </source>
</reference>
<evidence type="ECO:0000313" key="4">
    <source>
        <dbReference type="Proteomes" id="UP000092578"/>
    </source>
</evidence>
<protein>
    <recommendedName>
        <fullName evidence="2">SH3b domain-containing protein</fullName>
    </recommendedName>
</protein>
<feature type="domain" description="SH3b" evidence="2">
    <location>
        <begin position="29"/>
        <end position="92"/>
    </location>
</feature>
<dbReference type="Proteomes" id="UP000092578">
    <property type="component" value="Unassembled WGS sequence"/>
</dbReference>
<dbReference type="EMBL" id="MAYT01000030">
    <property type="protein sequence ID" value="OCA81964.1"/>
    <property type="molecule type" value="Genomic_DNA"/>
</dbReference>
<dbReference type="SMART" id="SM00287">
    <property type="entry name" value="SH3b"/>
    <property type="match status" value="1"/>
</dbReference>
<dbReference type="InterPro" id="IPR003646">
    <property type="entry name" value="SH3-like_bac-type"/>
</dbReference>
<dbReference type="SUPFAM" id="SSF101898">
    <property type="entry name" value="NHL repeat"/>
    <property type="match status" value="1"/>
</dbReference>
<dbReference type="PROSITE" id="PS51781">
    <property type="entry name" value="SH3B"/>
    <property type="match status" value="1"/>
</dbReference>
<sequence>MKKLIVILALAVMMLSFYHPAASTAASSSQKAVVNTASLSVREKPSPKAKAIGTLKKGQAVSILSIKPGGWAEISFNKKSAYVPAALLKVNNEPDSDNSSQRHFAEKQGAVFVVIDSSSTKTPGIYKTDSKLKKASIIRAGNYSNIRIQNDAIYVFNENLSKLQKYSLKGSLLYTYSAVSTSQYTINGSNIYYYTEKGFFSVNVNGKGTKFLYKPAGWVQEFTVHNGWIYFVYDVYEGNSDEEDADFEVNEFFSKIETSGGKSEKLLLTGINNIDTITVKYNTIYCVIHWDDKINGRNLYQMNLNGKEIKKVSSVNLSNFYIGSLYIYYNENNFASKQSIYQMTFDGKNHKKMTTLPGRMNGNFEYQNGALYMTYWNGVDIRDQQQLYRLSIQ</sequence>
<dbReference type="Pfam" id="PF08239">
    <property type="entry name" value="SH3_3"/>
    <property type="match status" value="1"/>
</dbReference>
<accession>A0A1B9ADQ0</accession>
<comment type="caution">
    <text evidence="3">The sequence shown here is derived from an EMBL/GenBank/DDBJ whole genome shotgun (WGS) entry which is preliminary data.</text>
</comment>
<keyword evidence="1" id="KW-0732">Signal</keyword>
<evidence type="ECO:0000259" key="2">
    <source>
        <dbReference type="PROSITE" id="PS51781"/>
    </source>
</evidence>
<proteinExistence type="predicted"/>
<feature type="chain" id="PRO_5038358251" description="SH3b domain-containing protein" evidence="1">
    <location>
        <begin position="22"/>
        <end position="393"/>
    </location>
</feature>
<dbReference type="Gene3D" id="2.30.30.40">
    <property type="entry name" value="SH3 Domains"/>
    <property type="match status" value="1"/>
</dbReference>
<name>A0A1B9ADQ0_9BACI</name>
<feature type="signal peptide" evidence="1">
    <location>
        <begin position="1"/>
        <end position="21"/>
    </location>
</feature>
<organism evidence="3 4">
    <name type="scientific">Pseudobacillus wudalianchiensis</name>
    <dbReference type="NCBI Taxonomy" id="1743143"/>
    <lineage>
        <taxon>Bacteria</taxon>
        <taxon>Bacillati</taxon>
        <taxon>Bacillota</taxon>
        <taxon>Bacilli</taxon>
        <taxon>Bacillales</taxon>
        <taxon>Bacillaceae</taxon>
        <taxon>Pseudobacillus</taxon>
    </lineage>
</organism>
<evidence type="ECO:0000313" key="3">
    <source>
        <dbReference type="EMBL" id="OCA81964.1"/>
    </source>
</evidence>